<dbReference type="Proteomes" id="UP001432146">
    <property type="component" value="Unassembled WGS sequence"/>
</dbReference>
<evidence type="ECO:0000313" key="4">
    <source>
        <dbReference type="Proteomes" id="UP001432146"/>
    </source>
</evidence>
<dbReference type="InterPro" id="IPR029526">
    <property type="entry name" value="PGBD"/>
</dbReference>
<name>A0AAW0ZHR7_9HYME</name>
<keyword evidence="4" id="KW-1185">Reference proteome</keyword>
<dbReference type="AlphaFoldDB" id="A0AAW0ZHR7"/>
<feature type="domain" description="PiggyBac transposable element-derived protein" evidence="2">
    <location>
        <begin position="102"/>
        <end position="301"/>
    </location>
</feature>
<accession>A0AAW0ZHR7</accession>
<feature type="region of interest" description="Disordered" evidence="1">
    <location>
        <begin position="22"/>
        <end position="43"/>
    </location>
</feature>
<reference evidence="3 4" key="1">
    <citation type="submission" date="2024-05" db="EMBL/GenBank/DDBJ databases">
        <title>The nuclear and mitochondrial genome assemblies of Tetragonisca angustula (Apidae: Meliponini), a tiny yet remarkable pollinator in the Neotropics.</title>
        <authorList>
            <person name="Ferrari R."/>
            <person name="Ricardo P.C."/>
            <person name="Dias F.C."/>
            <person name="Araujo N.S."/>
            <person name="Soares D.O."/>
            <person name="Zhou Q.-S."/>
            <person name="Zhu C.-D."/>
            <person name="Coutinho L."/>
            <person name="Airas M.C."/>
            <person name="Batista T.M."/>
        </authorList>
    </citation>
    <scope>NUCLEOTIDE SEQUENCE [LARGE SCALE GENOMIC DNA]</scope>
    <source>
        <strain evidence="3">ASF017062</strain>
        <tissue evidence="3">Abdomen</tissue>
    </source>
</reference>
<feature type="compositionally biased region" description="Polar residues" evidence="1">
    <location>
        <begin position="27"/>
        <end position="36"/>
    </location>
</feature>
<comment type="caution">
    <text evidence="3">The sequence shown here is derived from an EMBL/GenBank/DDBJ whole genome shotgun (WGS) entry which is preliminary data.</text>
</comment>
<dbReference type="EMBL" id="JAWNGG020000196">
    <property type="protein sequence ID" value="KAK9297115.1"/>
    <property type="molecule type" value="Genomic_DNA"/>
</dbReference>
<evidence type="ECO:0000256" key="1">
    <source>
        <dbReference type="SAM" id="MobiDB-lite"/>
    </source>
</evidence>
<proteinExistence type="predicted"/>
<dbReference type="PANTHER" id="PTHR46599:SF6">
    <property type="entry name" value="DUAL SPECIFICITY PHOSPHATASE 26"/>
    <property type="match status" value="1"/>
</dbReference>
<organism evidence="3 4">
    <name type="scientific">Tetragonisca angustula</name>
    <dbReference type="NCBI Taxonomy" id="166442"/>
    <lineage>
        <taxon>Eukaryota</taxon>
        <taxon>Metazoa</taxon>
        <taxon>Ecdysozoa</taxon>
        <taxon>Arthropoda</taxon>
        <taxon>Hexapoda</taxon>
        <taxon>Insecta</taxon>
        <taxon>Pterygota</taxon>
        <taxon>Neoptera</taxon>
        <taxon>Endopterygota</taxon>
        <taxon>Hymenoptera</taxon>
        <taxon>Apocrita</taxon>
        <taxon>Aculeata</taxon>
        <taxon>Apoidea</taxon>
        <taxon>Anthophila</taxon>
        <taxon>Apidae</taxon>
        <taxon>Tetragonisca</taxon>
    </lineage>
</organism>
<dbReference type="Pfam" id="PF13843">
    <property type="entry name" value="DDE_Tnp_1_7"/>
    <property type="match status" value="1"/>
</dbReference>
<evidence type="ECO:0000313" key="3">
    <source>
        <dbReference type="EMBL" id="KAK9297115.1"/>
    </source>
</evidence>
<evidence type="ECO:0000259" key="2">
    <source>
        <dbReference type="Pfam" id="PF13843"/>
    </source>
</evidence>
<sequence length="488" mass="56612">MSSLPTSNIFLPFFAQFVQDVPDSEQSDNGSVSNSDAEPEMQDFEVEMQEDNIPETVYDVVPENEESERNLQRIGTSKDTAMVPRQCSLTTKSEHIQTIDESFHLFIDDEIINNIILHTNKKIKECMPPEKQWKPVDRVEIDAFLGLLLLIGRYRESKESKNDLWKVDNALSRRFYTATMSRDRFVDILRYICFDDPLTREERKADDKLAPLRDVTNIFVKNCKDCYNATETGCVDEHLLTFRGRCSFKVYMPNKPGKYGIKIWTFCDSKTFYCRDLDVYLGKHGNTPEKQQGQRVVKRSTNFWKNDEHNILSATETFKPDTISYHNTAKSGVDVLSKIVTEYTCRQCTHRWPLALFMRFIDIAAYNAFILYQMKCPTWESNSTLKTRRKIFLEELGKKLCEKNIDRRATQFENQEIGLHKNVLRAIEATGRNIVKKPKVAGQKRARCCFCIGSNNKYSTICDNCNRYVCGVHSTQYRQILCNACNNT</sequence>
<protein>
    <recommendedName>
        <fullName evidence="2">PiggyBac transposable element-derived protein domain-containing protein</fullName>
    </recommendedName>
</protein>
<gene>
    <name evidence="3" type="ORF">QLX08_009079</name>
</gene>
<dbReference type="PANTHER" id="PTHR46599">
    <property type="entry name" value="PIGGYBAC TRANSPOSABLE ELEMENT-DERIVED PROTEIN 4"/>
    <property type="match status" value="1"/>
</dbReference>